<organism evidence="4 5">
    <name type="scientific">Nocardioides daedukensis</name>
    <dbReference type="NCBI Taxonomy" id="634462"/>
    <lineage>
        <taxon>Bacteria</taxon>
        <taxon>Bacillati</taxon>
        <taxon>Actinomycetota</taxon>
        <taxon>Actinomycetes</taxon>
        <taxon>Propionibacteriales</taxon>
        <taxon>Nocardioidaceae</taxon>
        <taxon>Nocardioides</taxon>
    </lineage>
</organism>
<dbReference type="AlphaFoldDB" id="A0A7Y9S3L4"/>
<dbReference type="EMBL" id="JACCAA010000001">
    <property type="protein sequence ID" value="NYG59483.1"/>
    <property type="molecule type" value="Genomic_DNA"/>
</dbReference>
<protein>
    <recommendedName>
        <fullName evidence="3">Peptidase M15C domain-containing protein</fullName>
    </recommendedName>
</protein>
<dbReference type="Pfam" id="PF13539">
    <property type="entry name" value="Peptidase_M15_4"/>
    <property type="match status" value="1"/>
</dbReference>
<feature type="region of interest" description="Disordered" evidence="1">
    <location>
        <begin position="29"/>
        <end position="71"/>
    </location>
</feature>
<evidence type="ECO:0000259" key="3">
    <source>
        <dbReference type="Pfam" id="PF13539"/>
    </source>
</evidence>
<dbReference type="GO" id="GO:0008233">
    <property type="term" value="F:peptidase activity"/>
    <property type="evidence" value="ECO:0007669"/>
    <property type="project" value="InterPro"/>
</dbReference>
<name>A0A7Y9S3L4_9ACTN</name>
<dbReference type="Proteomes" id="UP000540656">
    <property type="component" value="Unassembled WGS sequence"/>
</dbReference>
<evidence type="ECO:0000256" key="2">
    <source>
        <dbReference type="SAM" id="SignalP"/>
    </source>
</evidence>
<keyword evidence="5" id="KW-1185">Reference proteome</keyword>
<comment type="caution">
    <text evidence="4">The sequence shown here is derived from an EMBL/GenBank/DDBJ whole genome shotgun (WGS) entry which is preliminary data.</text>
</comment>
<evidence type="ECO:0000313" key="4">
    <source>
        <dbReference type="EMBL" id="NYG59483.1"/>
    </source>
</evidence>
<gene>
    <name evidence="4" type="ORF">BJ980_002406</name>
</gene>
<dbReference type="SUPFAM" id="SSF55166">
    <property type="entry name" value="Hedgehog/DD-peptidase"/>
    <property type="match status" value="1"/>
</dbReference>
<dbReference type="Gene3D" id="3.30.1380.10">
    <property type="match status" value="1"/>
</dbReference>
<feature type="compositionally biased region" description="Basic and acidic residues" evidence="1">
    <location>
        <begin position="29"/>
        <end position="41"/>
    </location>
</feature>
<dbReference type="InterPro" id="IPR009045">
    <property type="entry name" value="Zn_M74/Hedgehog-like"/>
</dbReference>
<feature type="signal peptide" evidence="2">
    <location>
        <begin position="1"/>
        <end position="24"/>
    </location>
</feature>
<keyword evidence="2" id="KW-0732">Signal</keyword>
<proteinExistence type="predicted"/>
<feature type="chain" id="PRO_5039028218" description="Peptidase M15C domain-containing protein" evidence="2">
    <location>
        <begin position="25"/>
        <end position="411"/>
    </location>
</feature>
<evidence type="ECO:0000313" key="5">
    <source>
        <dbReference type="Proteomes" id="UP000540656"/>
    </source>
</evidence>
<evidence type="ECO:0000256" key="1">
    <source>
        <dbReference type="SAM" id="MobiDB-lite"/>
    </source>
</evidence>
<reference evidence="4 5" key="1">
    <citation type="submission" date="2020-07" db="EMBL/GenBank/DDBJ databases">
        <title>Sequencing the genomes of 1000 actinobacteria strains.</title>
        <authorList>
            <person name="Klenk H.-P."/>
        </authorList>
    </citation>
    <scope>NUCLEOTIDE SEQUENCE [LARGE SCALE GENOMIC DNA]</scope>
    <source>
        <strain evidence="4 5">DSM 23819</strain>
    </source>
</reference>
<sequence length="411" mass="43764">MGAWGGPRRGRVAATLLCAALVLAACGGDGKDGKDVADPKPSESIGAETSPGATPTIPVAEPERSVKPPGPLKGRLWPADILIYSQDPLTDYQVKRIKGLKGVGAADVLSMSQVSVENKVLSIAAVDPSTYRRFNPVATAQAQEIWDRVAGGEVALPPDLAKSIKDKDDYVKLGNDKSAPRVHIGVYAEQIPKVDLVINKAWAEELKMAEGNAMLVSTGINSPQSMRSALRKILGGGVSIQDLDAVARYGLDPDAQQTAILTGGSVAKAVGSFSYTVLEGGRIAPDSAWVSANIRTEEVPILGRVTCHKVMLPQLRAALTEVVTRGLADKINPGEYAGCYYPRFIANTQQLSLHSFGIALDMNTPGNQRGTVGEMDRTVVDIFKKWGFGWGGDWSFTDPMHFEMNALVKAG</sequence>
<feature type="domain" description="Peptidase M15C" evidence="3">
    <location>
        <begin position="347"/>
        <end position="404"/>
    </location>
</feature>
<dbReference type="InterPro" id="IPR039561">
    <property type="entry name" value="Peptidase_M15C"/>
</dbReference>
<dbReference type="RefSeq" id="WP_179502528.1">
    <property type="nucleotide sequence ID" value="NZ_JACCAA010000001.1"/>
</dbReference>
<accession>A0A7Y9S3L4</accession>